<comment type="function">
    <text evidence="5">Acts both as a biotin--[acetyl-CoA-carboxylase] ligase and a repressor.</text>
</comment>
<dbReference type="InterPro" id="IPR004408">
    <property type="entry name" value="Biotin_CoA_COase_ligase"/>
</dbReference>
<keyword evidence="5" id="KW-0805">Transcription regulation</keyword>
<evidence type="ECO:0000313" key="8">
    <source>
        <dbReference type="Proteomes" id="UP001597120"/>
    </source>
</evidence>
<name>A0ABW3D6C0_9BACL</name>
<dbReference type="InterPro" id="IPR004143">
    <property type="entry name" value="BPL_LPL_catalytic"/>
</dbReference>
<dbReference type="Gene3D" id="1.10.10.10">
    <property type="entry name" value="Winged helix-like DNA-binding domain superfamily/Winged helix DNA-binding domain"/>
    <property type="match status" value="1"/>
</dbReference>
<evidence type="ECO:0000256" key="5">
    <source>
        <dbReference type="HAMAP-Rule" id="MF_00978"/>
    </source>
</evidence>
<feature type="DNA-binding region" description="H-T-H motif" evidence="5">
    <location>
        <begin position="19"/>
        <end position="38"/>
    </location>
</feature>
<keyword evidence="3 5" id="KW-0067">ATP-binding</keyword>
<dbReference type="HAMAP" id="MF_00978">
    <property type="entry name" value="Bifunct_BirA"/>
    <property type="match status" value="1"/>
</dbReference>
<feature type="binding site" evidence="5">
    <location>
        <begin position="118"/>
        <end position="120"/>
    </location>
    <ligand>
        <name>biotin</name>
        <dbReference type="ChEBI" id="CHEBI:57586"/>
    </ligand>
</feature>
<dbReference type="RefSeq" id="WP_144933289.1">
    <property type="nucleotide sequence ID" value="NZ_JBHTIU010000003.1"/>
</dbReference>
<keyword evidence="1 5" id="KW-0436">Ligase</keyword>
<protein>
    <recommendedName>
        <fullName evidence="5">Bifunctional ligase/repressor BirA</fullName>
    </recommendedName>
    <alternativeName>
        <fullName evidence="5">Biotin--[acetyl-CoA-carboxylase] ligase</fullName>
        <ecNumber evidence="5">6.3.4.15</ecNumber>
    </alternativeName>
    <alternativeName>
        <fullName evidence="5">Biotin--protein ligase</fullName>
    </alternativeName>
    <alternativeName>
        <fullName evidence="5">Biotin-[acetyl-CoA carboxylase] synthetase</fullName>
    </alternativeName>
</protein>
<dbReference type="CDD" id="cd16442">
    <property type="entry name" value="BPL"/>
    <property type="match status" value="1"/>
</dbReference>
<keyword evidence="8" id="KW-1185">Reference proteome</keyword>
<evidence type="ECO:0000313" key="7">
    <source>
        <dbReference type="EMBL" id="MFD0867814.1"/>
    </source>
</evidence>
<dbReference type="InterPro" id="IPR045864">
    <property type="entry name" value="aa-tRNA-synth_II/BPL/LPL"/>
</dbReference>
<dbReference type="EMBL" id="JBHTIU010000003">
    <property type="protein sequence ID" value="MFD0867814.1"/>
    <property type="molecule type" value="Genomic_DNA"/>
</dbReference>
<gene>
    <name evidence="5" type="primary">birA</name>
    <name evidence="7" type="ORF">ACFQ03_01455</name>
</gene>
<dbReference type="InterPro" id="IPR030855">
    <property type="entry name" value="Bifunct_BirA"/>
</dbReference>
<sequence>MNQSLLELFQNDPEAFLSGEEISRKLNCSRTAVWKQIQNLRKLGYEFEAVPRKGYRLVYQPAKLDPLKLADSLQTEMIGSSFRIYDQVDSTQNVAHELVRQGCPEGTVVLAEEQTSGRGRMGKKWLSPKGKGIWMSIVLKPHIPLKQTSQLTLLTAVALCRTLRQELGVAVGIKWPNDLLVDGLKVSGILLESSGEDDRLNYVVAGIGISVNMEADDFPEELDGKATSLRIVCGRPLDRIQIIRRFLEKFEELYLLYLQQGFSPIRTLWEALTISLNRPLRVKTYNGWVEGTAESIDDNGALTVKTRDGETMKLYSGDIQL</sequence>
<proteinExistence type="inferred from homology"/>
<reference evidence="8" key="1">
    <citation type="journal article" date="2019" name="Int. J. Syst. Evol. Microbiol.">
        <title>The Global Catalogue of Microorganisms (GCM) 10K type strain sequencing project: providing services to taxonomists for standard genome sequencing and annotation.</title>
        <authorList>
            <consortium name="The Broad Institute Genomics Platform"/>
            <consortium name="The Broad Institute Genome Sequencing Center for Infectious Disease"/>
            <person name="Wu L."/>
            <person name="Ma J."/>
        </authorList>
    </citation>
    <scope>NUCLEOTIDE SEQUENCE [LARGE SCALE GENOMIC DNA]</scope>
    <source>
        <strain evidence="8">CCUG 57263</strain>
    </source>
</reference>
<dbReference type="SUPFAM" id="SSF55681">
    <property type="entry name" value="Class II aaRS and biotin synthetases"/>
    <property type="match status" value="1"/>
</dbReference>
<evidence type="ECO:0000256" key="1">
    <source>
        <dbReference type="ARBA" id="ARBA00022598"/>
    </source>
</evidence>
<dbReference type="InterPro" id="IPR036390">
    <property type="entry name" value="WH_DNA-bd_sf"/>
</dbReference>
<comment type="similarity">
    <text evidence="5">Belongs to the biotin--protein ligase family.</text>
</comment>
<comment type="caution">
    <text evidence="7">The sequence shown here is derived from an EMBL/GenBank/DDBJ whole genome shotgun (WGS) entry which is preliminary data.</text>
</comment>
<feature type="domain" description="BPL/LPL catalytic" evidence="6">
    <location>
        <begin position="67"/>
        <end position="258"/>
    </location>
</feature>
<dbReference type="GO" id="GO:0004077">
    <property type="term" value="F:biotin--[biotin carboxyl-carrier protein] ligase activity"/>
    <property type="evidence" value="ECO:0007669"/>
    <property type="project" value="UniProtKB-EC"/>
</dbReference>
<keyword evidence="5" id="KW-0804">Transcription</keyword>
<dbReference type="SUPFAM" id="SSF50037">
    <property type="entry name" value="C-terminal domain of transcriptional repressors"/>
    <property type="match status" value="1"/>
</dbReference>
<accession>A0ABW3D6C0</accession>
<feature type="binding site" evidence="5">
    <location>
        <position position="114"/>
    </location>
    <ligand>
        <name>biotin</name>
        <dbReference type="ChEBI" id="CHEBI:57586"/>
    </ligand>
</feature>
<keyword evidence="5" id="KW-0678">Repressor</keyword>
<keyword evidence="2 5" id="KW-0547">Nucleotide-binding</keyword>
<comment type="catalytic activity">
    <reaction evidence="5">
        <text>biotin + L-lysyl-[protein] + ATP = N(6)-biotinyl-L-lysyl-[protein] + AMP + diphosphate + H(+)</text>
        <dbReference type="Rhea" id="RHEA:11756"/>
        <dbReference type="Rhea" id="RHEA-COMP:9752"/>
        <dbReference type="Rhea" id="RHEA-COMP:10505"/>
        <dbReference type="ChEBI" id="CHEBI:15378"/>
        <dbReference type="ChEBI" id="CHEBI:29969"/>
        <dbReference type="ChEBI" id="CHEBI:30616"/>
        <dbReference type="ChEBI" id="CHEBI:33019"/>
        <dbReference type="ChEBI" id="CHEBI:57586"/>
        <dbReference type="ChEBI" id="CHEBI:83144"/>
        <dbReference type="ChEBI" id="CHEBI:456215"/>
        <dbReference type="EC" id="6.3.4.15"/>
    </reaction>
</comment>
<dbReference type="Gene3D" id="3.30.930.10">
    <property type="entry name" value="Bira Bifunctional Protein, Domain 2"/>
    <property type="match status" value="1"/>
</dbReference>
<dbReference type="Pfam" id="PF02237">
    <property type="entry name" value="BPL_C"/>
    <property type="match status" value="1"/>
</dbReference>
<dbReference type="PANTHER" id="PTHR12835">
    <property type="entry name" value="BIOTIN PROTEIN LIGASE"/>
    <property type="match status" value="1"/>
</dbReference>
<keyword evidence="4 5" id="KW-0092">Biotin</keyword>
<dbReference type="PROSITE" id="PS51733">
    <property type="entry name" value="BPL_LPL_CATALYTIC"/>
    <property type="match status" value="1"/>
</dbReference>
<dbReference type="Pfam" id="PF03099">
    <property type="entry name" value="BPL_LplA_LipB"/>
    <property type="match status" value="1"/>
</dbReference>
<dbReference type="SUPFAM" id="SSF46785">
    <property type="entry name" value="Winged helix' DNA-binding domain"/>
    <property type="match status" value="1"/>
</dbReference>
<dbReference type="NCBIfam" id="TIGR00121">
    <property type="entry name" value="birA_ligase"/>
    <property type="match status" value="1"/>
</dbReference>
<dbReference type="InterPro" id="IPR013196">
    <property type="entry name" value="HTH_11"/>
</dbReference>
<dbReference type="InterPro" id="IPR008988">
    <property type="entry name" value="Transcriptional_repressor_C"/>
</dbReference>
<comment type="caution">
    <text evidence="5">Lacks conserved residue(s) required for the propagation of feature annotation.</text>
</comment>
<dbReference type="EC" id="6.3.4.15" evidence="5"/>
<evidence type="ECO:0000259" key="6">
    <source>
        <dbReference type="PROSITE" id="PS51733"/>
    </source>
</evidence>
<organism evidence="7 8">
    <name type="scientific">Paenibacillus residui</name>
    <dbReference type="NCBI Taxonomy" id="629724"/>
    <lineage>
        <taxon>Bacteria</taxon>
        <taxon>Bacillati</taxon>
        <taxon>Bacillota</taxon>
        <taxon>Bacilli</taxon>
        <taxon>Bacillales</taxon>
        <taxon>Paenibacillaceae</taxon>
        <taxon>Paenibacillus</taxon>
    </lineage>
</organism>
<dbReference type="Pfam" id="PF08279">
    <property type="entry name" value="HTH_11"/>
    <property type="match status" value="1"/>
</dbReference>
<evidence type="ECO:0000256" key="2">
    <source>
        <dbReference type="ARBA" id="ARBA00022741"/>
    </source>
</evidence>
<dbReference type="Proteomes" id="UP001597120">
    <property type="component" value="Unassembled WGS sequence"/>
</dbReference>
<feature type="binding site" evidence="5">
    <location>
        <position position="185"/>
    </location>
    <ligand>
        <name>biotin</name>
        <dbReference type="ChEBI" id="CHEBI:57586"/>
    </ligand>
</feature>
<dbReference type="PANTHER" id="PTHR12835:SF5">
    <property type="entry name" value="BIOTIN--PROTEIN LIGASE"/>
    <property type="match status" value="1"/>
</dbReference>
<keyword evidence="5" id="KW-0238">DNA-binding</keyword>
<evidence type="ECO:0000256" key="3">
    <source>
        <dbReference type="ARBA" id="ARBA00022840"/>
    </source>
</evidence>
<dbReference type="InterPro" id="IPR003142">
    <property type="entry name" value="BPL_C"/>
</dbReference>
<dbReference type="Gene3D" id="2.30.30.100">
    <property type="match status" value="1"/>
</dbReference>
<dbReference type="InterPro" id="IPR036388">
    <property type="entry name" value="WH-like_DNA-bd_sf"/>
</dbReference>
<evidence type="ECO:0000256" key="4">
    <source>
        <dbReference type="ARBA" id="ARBA00023267"/>
    </source>
</evidence>